<evidence type="ECO:0000313" key="2">
    <source>
        <dbReference type="EMBL" id="QHC55226.1"/>
    </source>
</evidence>
<reference evidence="3" key="1">
    <citation type="submission" date="2019-12" db="EMBL/GenBank/DDBJ databases">
        <title>Complete and draft genome sequences of new strains and members of some known species of the genus Rathayibacter isolated from plants.</title>
        <authorList>
            <person name="Tarlachkov S.V."/>
            <person name="Starodumova I.P."/>
            <person name="Dorofeeva L.V."/>
            <person name="Prisyazhnaya N.V."/>
            <person name="Leyn S."/>
            <person name="Zlamal J."/>
            <person name="Elan M."/>
            <person name="Osterman A.L."/>
            <person name="Nadler S."/>
            <person name="Subbotin S.A."/>
            <person name="Evtushenko L.I."/>
        </authorList>
    </citation>
    <scope>NUCLEOTIDE SEQUENCE [LARGE SCALE GENOMIC DNA]</scope>
    <source>
        <strain evidence="3">VKM Ac-2761</strain>
    </source>
</reference>
<proteinExistence type="predicted"/>
<feature type="region of interest" description="Disordered" evidence="1">
    <location>
        <begin position="246"/>
        <end position="267"/>
    </location>
</feature>
<evidence type="ECO:0000313" key="3">
    <source>
        <dbReference type="Proteomes" id="UP000465031"/>
    </source>
</evidence>
<organism evidence="2 3">
    <name type="scientific">Rathayibacter tanaceti</name>
    <dbReference type="NCBI Taxonomy" id="1671680"/>
    <lineage>
        <taxon>Bacteria</taxon>
        <taxon>Bacillati</taxon>
        <taxon>Actinomycetota</taxon>
        <taxon>Actinomycetes</taxon>
        <taxon>Micrococcales</taxon>
        <taxon>Microbacteriaceae</taxon>
        <taxon>Rathayibacter</taxon>
    </lineage>
</organism>
<dbReference type="EMBL" id="CP047186">
    <property type="protein sequence ID" value="QHC55226.1"/>
    <property type="molecule type" value="Genomic_DNA"/>
</dbReference>
<dbReference type="AlphaFoldDB" id="A0AAE6RJJ4"/>
<sequence length="394" mass="42107">MTSTHRSPSHPSAPREPEIVRASGVHDLLASVPTLIGIRPEESLVVVPFLGSRAGGGFRIPLPQGPNRAEVAVLARGCAGVMETMPRATAALVVVYTRATYAEARGVPQLELGRAVLRTLERTELGIVAVACVAGDGWGRYTDAAECRQPRPLVEIEGSEAGLFARALAEEPLDLARLAEPPLVDDADRAIVEEVLRRSAHSMPDVVPLVERWLTGSSTPRREAMVVRILQSAPLRDQTTLQIARGAATAEAQRGRRRRLDETSAATGERVSEIAEREFLAGARDAHDVEATALLLGTGPAPDRERLDRATTALARLAALAPREARSAVLTVLAWCWWARGVSSLASVHLEEALALDPGNSMAQLYASLFAARQIPDWVIGAAAESLDAAAQRA</sequence>
<name>A0AAE6RJJ4_9MICO</name>
<protein>
    <submittedName>
        <fullName evidence="2">DUF4192 family protein</fullName>
    </submittedName>
</protein>
<dbReference type="KEGG" id="rte:GSU10_06005"/>
<evidence type="ECO:0000256" key="1">
    <source>
        <dbReference type="SAM" id="MobiDB-lite"/>
    </source>
</evidence>
<accession>A0AAE6RJJ4</accession>
<dbReference type="Proteomes" id="UP000465031">
    <property type="component" value="Chromosome"/>
</dbReference>
<dbReference type="Pfam" id="PF13830">
    <property type="entry name" value="DUF4192"/>
    <property type="match status" value="1"/>
</dbReference>
<gene>
    <name evidence="2" type="ORF">GSU10_06005</name>
</gene>
<dbReference type="RefSeq" id="WP_158286118.1">
    <property type="nucleotide sequence ID" value="NZ_CP047186.1"/>
</dbReference>
<dbReference type="InterPro" id="IPR025447">
    <property type="entry name" value="DUF4192"/>
</dbReference>